<dbReference type="Gene3D" id="3.90.550.10">
    <property type="entry name" value="Spore Coat Polysaccharide Biosynthesis Protein SpsA, Chain A"/>
    <property type="match status" value="1"/>
</dbReference>
<feature type="transmembrane region" description="Helical" evidence="2">
    <location>
        <begin position="842"/>
        <end position="863"/>
    </location>
</feature>
<name>A0A6A6VF26_9PLEO</name>
<evidence type="ECO:0000256" key="1">
    <source>
        <dbReference type="SAM" id="MobiDB-lite"/>
    </source>
</evidence>
<keyword evidence="2" id="KW-0472">Membrane</keyword>
<sequence>MPSFKDYFKPKQSEEGEKIPENVPSPTLAPPALPRKPPPAKIFGELPNSSPDLVINLKSDVIVNWIHLKQEEKIWTTGQPGEGVVLRKAKGCYVCCPSELQYDGSKLYEKVAQLNVCAAMTVTTRVIKLILARDNLPYVELTPRHRIQVIHDVAELPFCQKNQCAAFISSPGMLLVWADDPGVLLDRAAFIQDTLMEKIWMRDSTRDTTFDDKKLTLVETNSSEGFDDKEFGEPKPRQTVLVQAFLCAATMTLVISALGAGATRVAIEIYVDKNYYRLLFALCILPQLWLSVFFFQALVANIAQIIGPIGQMNDNTRYFSGQPPRKLPRDGTLPHVTIQMPIYTESLEAVIAPTIRSVKAAITTYELQGGRANIFVNDDGMQVISDKEAQKRQDFYEEQGIGWAARPAHNPRGENGKRKFIRAGKFKKASNMNYALALSVEVERRLAEVERHENWTRTDEDLAYYKALKAARNATCGDAWAEGDIRVGDYILLIDSDTRVPQDCFLEAVSEMEQSPQVAILQYSSGVYNVDNNFFEKGITFFTNLIYTQIRYAVANGDVAPFVGHNAWLRWSAMQDVAYHCRIDNVEKYWSECTVSEDFEMALRLQTSGYLVRYAAYKGDGYKEGVSLTVYDELMRWEKYAYGCSELVFQPLKYWPTRGPFTKLFMKFLTSSMPFPSKVSIMAYIGTYYALGSSWILTLSNYFLIGWFNGFLDHYYLDSFRVGFAIIFVFTFLGNLALGVLRYRIGEKSLISALAENFAWVPLLYIFLGGVSVHISQALLAHMFSIDMSWGSTAKEMDNTPFFQEIPKVVKKFKYTLCACLLAAGGIVYMAKYAPVLWRIDLFTAVWPLSTLIVTHALMPIVLNPNLMLFTW</sequence>
<dbReference type="Pfam" id="PF25550">
    <property type="entry name" value="DUF7928"/>
    <property type="match status" value="1"/>
</dbReference>
<keyword evidence="2" id="KW-0812">Transmembrane</keyword>
<dbReference type="Proteomes" id="UP000799440">
    <property type="component" value="Unassembled WGS sequence"/>
</dbReference>
<organism evidence="5 6">
    <name type="scientific">Sporormia fimetaria CBS 119925</name>
    <dbReference type="NCBI Taxonomy" id="1340428"/>
    <lineage>
        <taxon>Eukaryota</taxon>
        <taxon>Fungi</taxon>
        <taxon>Dikarya</taxon>
        <taxon>Ascomycota</taxon>
        <taxon>Pezizomycotina</taxon>
        <taxon>Dothideomycetes</taxon>
        <taxon>Pleosporomycetidae</taxon>
        <taxon>Pleosporales</taxon>
        <taxon>Sporormiaceae</taxon>
        <taxon>Sporormia</taxon>
    </lineage>
</organism>
<dbReference type="InterPro" id="IPR029044">
    <property type="entry name" value="Nucleotide-diphossugar_trans"/>
</dbReference>
<proteinExistence type="predicted"/>
<dbReference type="AlphaFoldDB" id="A0A6A6VF26"/>
<feature type="compositionally biased region" description="Pro residues" evidence="1">
    <location>
        <begin position="27"/>
        <end position="40"/>
    </location>
</feature>
<evidence type="ECO:0000259" key="4">
    <source>
        <dbReference type="Pfam" id="PF25550"/>
    </source>
</evidence>
<evidence type="ECO:0000259" key="3">
    <source>
        <dbReference type="Pfam" id="PF13632"/>
    </source>
</evidence>
<dbReference type="PANTHER" id="PTHR35408:SF3">
    <property type="entry name" value="GLYCOSYLTRANSFERASE 2-LIKE DOMAIN-CONTAINING PROTEIN"/>
    <property type="match status" value="1"/>
</dbReference>
<feature type="domain" description="DUF7928" evidence="4">
    <location>
        <begin position="58"/>
        <end position="207"/>
    </location>
</feature>
<dbReference type="Pfam" id="PF13632">
    <property type="entry name" value="Glyco_trans_2_3"/>
    <property type="match status" value="1"/>
</dbReference>
<feature type="compositionally biased region" description="Basic and acidic residues" evidence="1">
    <location>
        <begin position="1"/>
        <end position="20"/>
    </location>
</feature>
<keyword evidence="6" id="KW-1185">Reference proteome</keyword>
<feature type="transmembrane region" description="Helical" evidence="2">
    <location>
        <begin position="681"/>
        <end position="708"/>
    </location>
</feature>
<reference evidence="5" key="1">
    <citation type="journal article" date="2020" name="Stud. Mycol.">
        <title>101 Dothideomycetes genomes: a test case for predicting lifestyles and emergence of pathogens.</title>
        <authorList>
            <person name="Haridas S."/>
            <person name="Albert R."/>
            <person name="Binder M."/>
            <person name="Bloem J."/>
            <person name="Labutti K."/>
            <person name="Salamov A."/>
            <person name="Andreopoulos B."/>
            <person name="Baker S."/>
            <person name="Barry K."/>
            <person name="Bills G."/>
            <person name="Bluhm B."/>
            <person name="Cannon C."/>
            <person name="Castanera R."/>
            <person name="Culley D."/>
            <person name="Daum C."/>
            <person name="Ezra D."/>
            <person name="Gonzalez J."/>
            <person name="Henrissat B."/>
            <person name="Kuo A."/>
            <person name="Liang C."/>
            <person name="Lipzen A."/>
            <person name="Lutzoni F."/>
            <person name="Magnuson J."/>
            <person name="Mondo S."/>
            <person name="Nolan M."/>
            <person name="Ohm R."/>
            <person name="Pangilinan J."/>
            <person name="Park H.-J."/>
            <person name="Ramirez L."/>
            <person name="Alfaro M."/>
            <person name="Sun H."/>
            <person name="Tritt A."/>
            <person name="Yoshinaga Y."/>
            <person name="Zwiers L.-H."/>
            <person name="Turgeon B."/>
            <person name="Goodwin S."/>
            <person name="Spatafora J."/>
            <person name="Crous P."/>
            <person name="Grigoriev I."/>
        </authorList>
    </citation>
    <scope>NUCLEOTIDE SEQUENCE</scope>
    <source>
        <strain evidence="5">CBS 119925</strain>
    </source>
</reference>
<protein>
    <submittedName>
        <fullName evidence="5">Uncharacterized protein</fullName>
    </submittedName>
</protein>
<feature type="transmembrane region" description="Helical" evidence="2">
    <location>
        <begin position="720"/>
        <end position="741"/>
    </location>
</feature>
<dbReference type="SUPFAM" id="SSF53448">
    <property type="entry name" value="Nucleotide-diphospho-sugar transferases"/>
    <property type="match status" value="1"/>
</dbReference>
<feature type="transmembrane region" description="Helical" evidence="2">
    <location>
        <begin position="278"/>
        <end position="303"/>
    </location>
</feature>
<dbReference type="InterPro" id="IPR001173">
    <property type="entry name" value="Glyco_trans_2-like"/>
</dbReference>
<dbReference type="EMBL" id="MU006569">
    <property type="protein sequence ID" value="KAF2748406.1"/>
    <property type="molecule type" value="Genomic_DNA"/>
</dbReference>
<feature type="transmembrane region" description="Helical" evidence="2">
    <location>
        <begin position="762"/>
        <end position="784"/>
    </location>
</feature>
<feature type="transmembrane region" description="Helical" evidence="2">
    <location>
        <begin position="813"/>
        <end position="830"/>
    </location>
</feature>
<feature type="region of interest" description="Disordered" evidence="1">
    <location>
        <begin position="1"/>
        <end position="41"/>
    </location>
</feature>
<feature type="transmembrane region" description="Helical" evidence="2">
    <location>
        <begin position="239"/>
        <end position="258"/>
    </location>
</feature>
<accession>A0A6A6VF26</accession>
<dbReference type="PANTHER" id="PTHR35408">
    <property type="entry name" value="CHROMOSOME 15, WHOLE GENOME SHOTGUN SEQUENCE"/>
    <property type="match status" value="1"/>
</dbReference>
<dbReference type="OrthoDB" id="38531at2759"/>
<dbReference type="InterPro" id="IPR057688">
    <property type="entry name" value="DUF7928"/>
</dbReference>
<evidence type="ECO:0000313" key="6">
    <source>
        <dbReference type="Proteomes" id="UP000799440"/>
    </source>
</evidence>
<evidence type="ECO:0000313" key="5">
    <source>
        <dbReference type="EMBL" id="KAF2748406.1"/>
    </source>
</evidence>
<gene>
    <name evidence="5" type="ORF">M011DRAFT_493770</name>
</gene>
<keyword evidence="2" id="KW-1133">Transmembrane helix</keyword>
<evidence type="ECO:0000256" key="2">
    <source>
        <dbReference type="SAM" id="Phobius"/>
    </source>
</evidence>
<feature type="domain" description="Glycosyltransferase 2-like" evidence="3">
    <location>
        <begin position="490"/>
        <end position="703"/>
    </location>
</feature>